<evidence type="ECO:0000256" key="1">
    <source>
        <dbReference type="ARBA" id="ARBA00001933"/>
    </source>
</evidence>
<dbReference type="PANTHER" id="PTHR32325">
    <property type="entry name" value="BETA-ELIMINATING LYASE-LIKE PROTEIN-RELATED"/>
    <property type="match status" value="1"/>
</dbReference>
<dbReference type="Pfam" id="PF01212">
    <property type="entry name" value="Beta_elim_lyase"/>
    <property type="match status" value="1"/>
</dbReference>
<proteinExistence type="predicted"/>
<evidence type="ECO:0000259" key="3">
    <source>
        <dbReference type="Pfam" id="PF01212"/>
    </source>
</evidence>
<dbReference type="AlphaFoldDB" id="X1UB65"/>
<reference evidence="4" key="1">
    <citation type="journal article" date="2014" name="Front. Microbiol.">
        <title>High frequency of phylogenetically diverse reductive dehalogenase-homologous genes in deep subseafloor sedimentary metagenomes.</title>
        <authorList>
            <person name="Kawai M."/>
            <person name="Futagami T."/>
            <person name="Toyoda A."/>
            <person name="Takaki Y."/>
            <person name="Nishi S."/>
            <person name="Hori S."/>
            <person name="Arai W."/>
            <person name="Tsubouchi T."/>
            <person name="Morono Y."/>
            <person name="Uchiyama I."/>
            <person name="Ito T."/>
            <person name="Fujiyama A."/>
            <person name="Inagaki F."/>
            <person name="Takami H."/>
        </authorList>
    </citation>
    <scope>NUCLEOTIDE SEQUENCE</scope>
    <source>
        <strain evidence="4">Expedition CK06-06</strain>
    </source>
</reference>
<dbReference type="Gene3D" id="3.40.640.10">
    <property type="entry name" value="Type I PLP-dependent aspartate aminotransferase-like (Major domain)"/>
    <property type="match status" value="1"/>
</dbReference>
<protein>
    <recommendedName>
        <fullName evidence="3">Aromatic amino acid beta-eliminating lyase/threonine aldolase domain-containing protein</fullName>
    </recommendedName>
</protein>
<dbReference type="GO" id="GO:0006520">
    <property type="term" value="P:amino acid metabolic process"/>
    <property type="evidence" value="ECO:0007669"/>
    <property type="project" value="InterPro"/>
</dbReference>
<sequence length="67" mass="8099">IKTINEIAHRYGIPLFLDACRFAENAFFIKEFEEGYNNFSRLKQNEDDFMKILRRKSISKRLRTLEI</sequence>
<dbReference type="GO" id="GO:0016829">
    <property type="term" value="F:lyase activity"/>
    <property type="evidence" value="ECO:0007669"/>
    <property type="project" value="InterPro"/>
</dbReference>
<feature type="non-terminal residue" evidence="4">
    <location>
        <position position="1"/>
    </location>
</feature>
<dbReference type="InterPro" id="IPR015421">
    <property type="entry name" value="PyrdxlP-dep_Trfase_major"/>
</dbReference>
<organism evidence="4">
    <name type="scientific">marine sediment metagenome</name>
    <dbReference type="NCBI Taxonomy" id="412755"/>
    <lineage>
        <taxon>unclassified sequences</taxon>
        <taxon>metagenomes</taxon>
        <taxon>ecological metagenomes</taxon>
    </lineage>
</organism>
<dbReference type="InterPro" id="IPR015424">
    <property type="entry name" value="PyrdxlP-dep_Trfase"/>
</dbReference>
<dbReference type="PANTHER" id="PTHR32325:SF4">
    <property type="entry name" value="TRYPTOPHANASE"/>
    <property type="match status" value="1"/>
</dbReference>
<feature type="domain" description="Aromatic amino acid beta-eliminating lyase/threonine aldolase" evidence="3">
    <location>
        <begin position="1"/>
        <end position="31"/>
    </location>
</feature>
<dbReference type="InterPro" id="IPR001597">
    <property type="entry name" value="ArAA_b-elim_lyase/Thr_aldolase"/>
</dbReference>
<dbReference type="EMBL" id="BARW01015636">
    <property type="protein sequence ID" value="GAI97100.1"/>
    <property type="molecule type" value="Genomic_DNA"/>
</dbReference>
<dbReference type="SUPFAM" id="SSF53383">
    <property type="entry name" value="PLP-dependent transferases"/>
    <property type="match status" value="1"/>
</dbReference>
<accession>X1UB65</accession>
<name>X1UB65_9ZZZZ</name>
<evidence type="ECO:0000313" key="4">
    <source>
        <dbReference type="EMBL" id="GAI97100.1"/>
    </source>
</evidence>
<gene>
    <name evidence="4" type="ORF">S12H4_27395</name>
</gene>
<comment type="caution">
    <text evidence="4">The sequence shown here is derived from an EMBL/GenBank/DDBJ whole genome shotgun (WGS) entry which is preliminary data.</text>
</comment>
<evidence type="ECO:0000256" key="2">
    <source>
        <dbReference type="ARBA" id="ARBA00022898"/>
    </source>
</evidence>
<keyword evidence="2" id="KW-0663">Pyridoxal phosphate</keyword>
<comment type="cofactor">
    <cofactor evidence="1">
        <name>pyridoxal 5'-phosphate</name>
        <dbReference type="ChEBI" id="CHEBI:597326"/>
    </cofactor>
</comment>